<feature type="transmembrane region" description="Helical" evidence="1">
    <location>
        <begin position="12"/>
        <end position="38"/>
    </location>
</feature>
<evidence type="ECO:0000313" key="3">
    <source>
        <dbReference type="Proteomes" id="UP000276254"/>
    </source>
</evidence>
<organism evidence="2 3">
    <name type="scientific">Sphingomonas paeninsulae</name>
    <dbReference type="NCBI Taxonomy" id="2319844"/>
    <lineage>
        <taxon>Bacteria</taxon>
        <taxon>Pseudomonadati</taxon>
        <taxon>Pseudomonadota</taxon>
        <taxon>Alphaproteobacteria</taxon>
        <taxon>Sphingomonadales</taxon>
        <taxon>Sphingomonadaceae</taxon>
        <taxon>Sphingomonas</taxon>
    </lineage>
</organism>
<proteinExistence type="predicted"/>
<dbReference type="EMBL" id="CP032829">
    <property type="protein sequence ID" value="AYJ86343.1"/>
    <property type="molecule type" value="Genomic_DNA"/>
</dbReference>
<protein>
    <submittedName>
        <fullName evidence="2">Uncharacterized protein</fullName>
    </submittedName>
</protein>
<keyword evidence="1" id="KW-0472">Membrane</keyword>
<reference evidence="2 3" key="1">
    <citation type="submission" date="2018-09" db="EMBL/GenBank/DDBJ databases">
        <title>Sphingomonas peninsula sp. nov., isolated from fildes peninsula, Antarctic soil.</title>
        <authorList>
            <person name="Yingchao G."/>
        </authorList>
    </citation>
    <scope>NUCLEOTIDE SEQUENCE [LARGE SCALE GENOMIC DNA]</scope>
    <source>
        <strain evidence="2 3">YZ-8</strain>
    </source>
</reference>
<dbReference type="RefSeq" id="WP_121152968.1">
    <property type="nucleotide sequence ID" value="NZ_CP032829.1"/>
</dbReference>
<keyword evidence="1" id="KW-1133">Transmembrane helix</keyword>
<evidence type="ECO:0000256" key="1">
    <source>
        <dbReference type="SAM" id="Phobius"/>
    </source>
</evidence>
<feature type="transmembrane region" description="Helical" evidence="1">
    <location>
        <begin position="44"/>
        <end position="65"/>
    </location>
</feature>
<keyword evidence="3" id="KW-1185">Reference proteome</keyword>
<dbReference type="AlphaFoldDB" id="A0A494THB5"/>
<name>A0A494THB5_SPHPE</name>
<accession>A0A494THB5</accession>
<dbReference type="Proteomes" id="UP000276254">
    <property type="component" value="Chromosome"/>
</dbReference>
<dbReference type="OrthoDB" id="7410112at2"/>
<keyword evidence="1" id="KW-0812">Transmembrane</keyword>
<dbReference type="KEGG" id="spha:D3Y57_10690"/>
<sequence length="73" mass="7967">MTDPTPDPARARFFILGLVRLSGVVLAFLGISIMAKHWIEPADIIGGAFIVMGAIEVLVVPRILARQWRSPTP</sequence>
<gene>
    <name evidence="2" type="ORF">D3Y57_10690</name>
</gene>
<evidence type="ECO:0000313" key="2">
    <source>
        <dbReference type="EMBL" id="AYJ86343.1"/>
    </source>
</evidence>